<evidence type="ECO:0000313" key="4">
    <source>
        <dbReference type="Proteomes" id="UP000295680"/>
    </source>
</evidence>
<dbReference type="PRINTS" id="PR00633">
    <property type="entry name" value="RCCNDNSATION"/>
</dbReference>
<dbReference type="InterPro" id="IPR000408">
    <property type="entry name" value="Reg_chr_condens"/>
</dbReference>
<dbReference type="EMBL" id="SLWS01000005">
    <property type="protein sequence ID" value="TCO57958.1"/>
    <property type="molecule type" value="Genomic_DNA"/>
</dbReference>
<dbReference type="Proteomes" id="UP000295680">
    <property type="component" value="Unassembled WGS sequence"/>
</dbReference>
<dbReference type="PANTHER" id="PTHR22870">
    <property type="entry name" value="REGULATOR OF CHROMOSOME CONDENSATION"/>
    <property type="match status" value="1"/>
</dbReference>
<keyword evidence="1" id="KW-0677">Repeat</keyword>
<evidence type="ECO:0000259" key="2">
    <source>
        <dbReference type="Pfam" id="PF25390"/>
    </source>
</evidence>
<sequence length="835" mass="85141">MRHRLFTAHWLTVILALLVTAVGIVPVQAVAAPGRDTSSLPEAPTRGLREARAAMMAATPVSTGAKREAKASAAVSGAPAGSLYTPLAPTRVLDTRNGTGGVRGPVGPRSSIVLDLSGRVPASATAVVLNVTGTDVTNATFITVFPDGDGQPLASNLNLAPGDIRPNLTTVAVSPSGKVRLYNDSGSVDLVADLAGYYAPQQGAGYTSRVPVRVLDTRNGTGGVGAGGTVTVDVSTLVPASATAVTFNLTGILPSQFTFVTAWPHGTPRPVASNLNLGPGAITPNLVTVTLGQDRKVDLYNDQGVIHLLADLAGYYAPGVGDAFFQLAPQRVLDTRYDPVAVGPDSRKTVSLGRWLPPTATAVVANLTGTGPTDPTYITMWPTGQGRPNASNLNLAAGQTAPNLAVAQLDRQSQQVDLYNSQGHVDLILDLAGYFGAAPAAPCTSQCAYAWGSNAFGQLANGTTGGYSSTPGQMAGLSGVTLITGDNTNGYAVLADGTTRSWGDNAVGQLANDWDNGMSTVPVKVDSTGTSLDTPSALVSVGWTAYAVSTSRPFSWGYGANGERGMGIDPSGGYNYPIQIWSLPPIKQVASAFGSGFFLDTSGAVWVTGINGGLFGNGDFGTGCDTLPVAEGCRTLSPQKVPGLTNVVSIAAGWNTAYAITSDGTVYGWGWNAEGQLALGTQGGSACYQNRTLPDCVALSPVKIPALTGVKRIVGGLSTDYAVKADGSVSAWGWNFEGQVGNGTFGQDCVNHADGANCVVPSPVAVSGLAGVSDLAAGALFAEALLPDGTVWTWGSSRYGQVGRPTDSSVPTQVAGLSGVTAIGVGGWTGYAVTS</sequence>
<protein>
    <submittedName>
        <fullName evidence="3">Alpha-tubulin suppressor-like RCC1 family protein</fullName>
    </submittedName>
</protein>
<dbReference type="PANTHER" id="PTHR22870:SF360">
    <property type="entry name" value="ULTRAVIOLET-B RECEPTOR UVR8"/>
    <property type="match status" value="1"/>
</dbReference>
<proteinExistence type="predicted"/>
<dbReference type="InterPro" id="IPR009091">
    <property type="entry name" value="RCC1/BLIP-II"/>
</dbReference>
<dbReference type="AlphaFoldDB" id="A0A4R2JLM7"/>
<gene>
    <name evidence="3" type="ORF">EV192_10520</name>
</gene>
<name>A0A4R2JLM7_9PSEU</name>
<dbReference type="OrthoDB" id="9796385at2"/>
<organism evidence="3 4">
    <name type="scientific">Actinocrispum wychmicini</name>
    <dbReference type="NCBI Taxonomy" id="1213861"/>
    <lineage>
        <taxon>Bacteria</taxon>
        <taxon>Bacillati</taxon>
        <taxon>Actinomycetota</taxon>
        <taxon>Actinomycetes</taxon>
        <taxon>Pseudonocardiales</taxon>
        <taxon>Pseudonocardiaceae</taxon>
        <taxon>Actinocrispum</taxon>
    </lineage>
</organism>
<dbReference type="Pfam" id="PF25390">
    <property type="entry name" value="WD40_RLD"/>
    <property type="match status" value="1"/>
</dbReference>
<feature type="domain" description="RCC1-like" evidence="2">
    <location>
        <begin position="448"/>
        <end position="828"/>
    </location>
</feature>
<dbReference type="Gene3D" id="2.130.10.30">
    <property type="entry name" value="Regulator of chromosome condensation 1/beta-lactamase-inhibitor protein II"/>
    <property type="match status" value="3"/>
</dbReference>
<evidence type="ECO:0000313" key="3">
    <source>
        <dbReference type="EMBL" id="TCO57958.1"/>
    </source>
</evidence>
<evidence type="ECO:0000256" key="1">
    <source>
        <dbReference type="ARBA" id="ARBA00022737"/>
    </source>
</evidence>
<dbReference type="RefSeq" id="WP_132118358.1">
    <property type="nucleotide sequence ID" value="NZ_SLWS01000005.1"/>
</dbReference>
<reference evidence="3 4" key="1">
    <citation type="submission" date="2019-03" db="EMBL/GenBank/DDBJ databases">
        <title>Genomic Encyclopedia of Type Strains, Phase IV (KMG-IV): sequencing the most valuable type-strain genomes for metagenomic binning, comparative biology and taxonomic classification.</title>
        <authorList>
            <person name="Goeker M."/>
        </authorList>
    </citation>
    <scope>NUCLEOTIDE SEQUENCE [LARGE SCALE GENOMIC DNA]</scope>
    <source>
        <strain evidence="3 4">DSM 45934</strain>
    </source>
</reference>
<comment type="caution">
    <text evidence="3">The sequence shown here is derived from an EMBL/GenBank/DDBJ whole genome shotgun (WGS) entry which is preliminary data.</text>
</comment>
<accession>A0A4R2JLM7</accession>
<dbReference type="SUPFAM" id="SSF50985">
    <property type="entry name" value="RCC1/BLIP-II"/>
    <property type="match status" value="1"/>
</dbReference>
<dbReference type="InterPro" id="IPR051210">
    <property type="entry name" value="Ub_ligase/GEF_domain"/>
</dbReference>
<keyword evidence="4" id="KW-1185">Reference proteome</keyword>
<dbReference type="InterPro" id="IPR058923">
    <property type="entry name" value="RCC1-like_dom"/>
</dbReference>
<dbReference type="PROSITE" id="PS50012">
    <property type="entry name" value="RCC1_3"/>
    <property type="match status" value="3"/>
</dbReference>